<dbReference type="Proteomes" id="UP000324222">
    <property type="component" value="Unassembled WGS sequence"/>
</dbReference>
<reference evidence="2 3" key="1">
    <citation type="submission" date="2019-05" db="EMBL/GenBank/DDBJ databases">
        <title>Another draft genome of Portunus trituberculatus and its Hox gene families provides insights of decapod evolution.</title>
        <authorList>
            <person name="Jeong J.-H."/>
            <person name="Song I."/>
            <person name="Kim S."/>
            <person name="Choi T."/>
            <person name="Kim D."/>
            <person name="Ryu S."/>
            <person name="Kim W."/>
        </authorList>
    </citation>
    <scope>NUCLEOTIDE SEQUENCE [LARGE SCALE GENOMIC DNA]</scope>
    <source>
        <tissue evidence="2">Muscle</tissue>
    </source>
</reference>
<dbReference type="AlphaFoldDB" id="A0A5B7ELI1"/>
<feature type="compositionally biased region" description="Polar residues" evidence="1">
    <location>
        <begin position="11"/>
        <end position="23"/>
    </location>
</feature>
<keyword evidence="3" id="KW-1185">Reference proteome</keyword>
<sequence>MEHAEGPPTSCDVTTSQNRNLRQPSGHVPVTIALNVMNEERQTCGCEEQRVEEEKGNVAASHPTLHQMRGGWLV</sequence>
<organism evidence="2 3">
    <name type="scientific">Portunus trituberculatus</name>
    <name type="common">Swimming crab</name>
    <name type="synonym">Neptunus trituberculatus</name>
    <dbReference type="NCBI Taxonomy" id="210409"/>
    <lineage>
        <taxon>Eukaryota</taxon>
        <taxon>Metazoa</taxon>
        <taxon>Ecdysozoa</taxon>
        <taxon>Arthropoda</taxon>
        <taxon>Crustacea</taxon>
        <taxon>Multicrustacea</taxon>
        <taxon>Malacostraca</taxon>
        <taxon>Eumalacostraca</taxon>
        <taxon>Eucarida</taxon>
        <taxon>Decapoda</taxon>
        <taxon>Pleocyemata</taxon>
        <taxon>Brachyura</taxon>
        <taxon>Eubrachyura</taxon>
        <taxon>Portunoidea</taxon>
        <taxon>Portunidae</taxon>
        <taxon>Portuninae</taxon>
        <taxon>Portunus</taxon>
    </lineage>
</organism>
<name>A0A5B7ELI1_PORTR</name>
<protein>
    <submittedName>
        <fullName evidence="2">Uncharacterized protein</fullName>
    </submittedName>
</protein>
<comment type="caution">
    <text evidence="2">The sequence shown here is derived from an EMBL/GenBank/DDBJ whole genome shotgun (WGS) entry which is preliminary data.</text>
</comment>
<evidence type="ECO:0000313" key="2">
    <source>
        <dbReference type="EMBL" id="MPC34019.1"/>
    </source>
</evidence>
<evidence type="ECO:0000313" key="3">
    <source>
        <dbReference type="Proteomes" id="UP000324222"/>
    </source>
</evidence>
<gene>
    <name evidence="2" type="ORF">E2C01_027391</name>
</gene>
<proteinExistence type="predicted"/>
<dbReference type="EMBL" id="VSRR010002965">
    <property type="protein sequence ID" value="MPC34019.1"/>
    <property type="molecule type" value="Genomic_DNA"/>
</dbReference>
<evidence type="ECO:0000256" key="1">
    <source>
        <dbReference type="SAM" id="MobiDB-lite"/>
    </source>
</evidence>
<feature type="region of interest" description="Disordered" evidence="1">
    <location>
        <begin position="1"/>
        <end position="27"/>
    </location>
</feature>
<feature type="region of interest" description="Disordered" evidence="1">
    <location>
        <begin position="55"/>
        <end position="74"/>
    </location>
</feature>
<accession>A0A5B7ELI1</accession>